<dbReference type="Gramene" id="Bo2g115080.1">
    <property type="protein sequence ID" value="Bo2g115080.1"/>
    <property type="gene ID" value="Bo2g115080"/>
</dbReference>
<dbReference type="EnsemblPlants" id="Bo2g115080.1">
    <property type="protein sequence ID" value="Bo2g115080.1"/>
    <property type="gene ID" value="Bo2g115080"/>
</dbReference>
<evidence type="ECO:0008006" key="3">
    <source>
        <dbReference type="Google" id="ProtNLM"/>
    </source>
</evidence>
<reference evidence="1" key="2">
    <citation type="submission" date="2015-03" db="UniProtKB">
        <authorList>
            <consortium name="EnsemblPlants"/>
        </authorList>
    </citation>
    <scope>IDENTIFICATION</scope>
</reference>
<proteinExistence type="predicted"/>
<name>A0A0D3ATE5_BRAOL</name>
<protein>
    <recommendedName>
        <fullName evidence="3">DUF1985 domain-containing protein</fullName>
    </recommendedName>
</protein>
<accession>A0A0D3ATE5</accession>
<dbReference type="Proteomes" id="UP000032141">
    <property type="component" value="Chromosome C2"/>
</dbReference>
<sequence>MCSIKRDRSICYHQVDQIDRSRSLYITKRKRRAYTDRPGPFHSIGKGRFHLDRSISNCRPIDPVPEYETLSPLLEFENTKVKKINNSCRLGLLELLKDKMKPKFDEVMKDPLFSHFMVIKKNNLKFSARLEAFAFWIARVSCCHWSESEAREEQWFVTWKDDDDFWNTQIKTWENKHAHHKKKYLEESNTWTWVDRVRLIYFCVIMGVVMGRDEKIWIMEAIHAFREICDTKVSKNFTGPMCGNRRGCAKCSYEDIIGAETLFPEKRILHSFMEIHIDVVVLLAIDFSRKDEKKDESVDRILDTMIQRKHDWSNHVFGE</sequence>
<dbReference type="HOGENOM" id="CLU_872529_0_0_1"/>
<dbReference type="AlphaFoldDB" id="A0A0D3ATE5"/>
<reference evidence="1 2" key="1">
    <citation type="journal article" date="2014" name="Genome Biol.">
        <title>Transcriptome and methylome profiling reveals relics of genome dominance in the mesopolyploid Brassica oleracea.</title>
        <authorList>
            <person name="Parkin I.A."/>
            <person name="Koh C."/>
            <person name="Tang H."/>
            <person name="Robinson S.J."/>
            <person name="Kagale S."/>
            <person name="Clarke W.E."/>
            <person name="Town C.D."/>
            <person name="Nixon J."/>
            <person name="Krishnakumar V."/>
            <person name="Bidwell S.L."/>
            <person name="Denoeud F."/>
            <person name="Belcram H."/>
            <person name="Links M.G."/>
            <person name="Just J."/>
            <person name="Clarke C."/>
            <person name="Bender T."/>
            <person name="Huebert T."/>
            <person name="Mason A.S."/>
            <person name="Pires J.C."/>
            <person name="Barker G."/>
            <person name="Moore J."/>
            <person name="Walley P.G."/>
            <person name="Manoli S."/>
            <person name="Batley J."/>
            <person name="Edwards D."/>
            <person name="Nelson M.N."/>
            <person name="Wang X."/>
            <person name="Paterson A.H."/>
            <person name="King G."/>
            <person name="Bancroft I."/>
            <person name="Chalhoub B."/>
            <person name="Sharpe A.G."/>
        </authorList>
    </citation>
    <scope>NUCLEOTIDE SEQUENCE</scope>
    <source>
        <strain evidence="1 2">cv. TO1000</strain>
    </source>
</reference>
<evidence type="ECO:0000313" key="1">
    <source>
        <dbReference type="EnsemblPlants" id="Bo2g115080.1"/>
    </source>
</evidence>
<keyword evidence="2" id="KW-1185">Reference proteome</keyword>
<organism evidence="1 2">
    <name type="scientific">Brassica oleracea var. oleracea</name>
    <dbReference type="NCBI Taxonomy" id="109376"/>
    <lineage>
        <taxon>Eukaryota</taxon>
        <taxon>Viridiplantae</taxon>
        <taxon>Streptophyta</taxon>
        <taxon>Embryophyta</taxon>
        <taxon>Tracheophyta</taxon>
        <taxon>Spermatophyta</taxon>
        <taxon>Magnoliopsida</taxon>
        <taxon>eudicotyledons</taxon>
        <taxon>Gunneridae</taxon>
        <taxon>Pentapetalae</taxon>
        <taxon>rosids</taxon>
        <taxon>malvids</taxon>
        <taxon>Brassicales</taxon>
        <taxon>Brassicaceae</taxon>
        <taxon>Brassiceae</taxon>
        <taxon>Brassica</taxon>
    </lineage>
</organism>
<evidence type="ECO:0000313" key="2">
    <source>
        <dbReference type="Proteomes" id="UP000032141"/>
    </source>
</evidence>